<dbReference type="EMBL" id="CAJZAG010000004">
    <property type="protein sequence ID" value="CAG9171166.1"/>
    <property type="molecule type" value="Genomic_DNA"/>
</dbReference>
<comment type="caution">
    <text evidence="4">The sequence shown here is derived from an EMBL/GenBank/DDBJ whole genome shotgun (WGS) entry which is preliminary data.</text>
</comment>
<evidence type="ECO:0000259" key="3">
    <source>
        <dbReference type="SMART" id="SM00822"/>
    </source>
</evidence>
<dbReference type="InterPro" id="IPR057326">
    <property type="entry name" value="KR_dom"/>
</dbReference>
<dbReference type="PANTHER" id="PTHR43639">
    <property type="entry name" value="OXIDOREDUCTASE, SHORT-CHAIN DEHYDROGENASE/REDUCTASE FAMILY (AFU_ORTHOLOGUE AFUA_5G02870)"/>
    <property type="match status" value="1"/>
</dbReference>
<comment type="similarity">
    <text evidence="1">Belongs to the short-chain dehydrogenases/reductases (SDR) family.</text>
</comment>
<dbReference type="InterPro" id="IPR002347">
    <property type="entry name" value="SDR_fam"/>
</dbReference>
<protein>
    <submittedName>
        <fullName evidence="4">Glucose 1-dehydrogenase 1</fullName>
        <ecNumber evidence="4">1.1.1.47</ecNumber>
    </submittedName>
</protein>
<dbReference type="InterPro" id="IPR020904">
    <property type="entry name" value="Sc_DH/Rdtase_CS"/>
</dbReference>
<dbReference type="SMART" id="SM00822">
    <property type="entry name" value="PKS_KR"/>
    <property type="match status" value="1"/>
</dbReference>
<dbReference type="PANTHER" id="PTHR43639:SF1">
    <property type="entry name" value="SHORT-CHAIN DEHYDROGENASE_REDUCTASE FAMILY PROTEIN"/>
    <property type="match status" value="1"/>
</dbReference>
<dbReference type="GO" id="GO:0047936">
    <property type="term" value="F:glucose 1-dehydrogenase [NAD(P)+] activity"/>
    <property type="evidence" value="ECO:0007669"/>
    <property type="project" value="UniProtKB-EC"/>
</dbReference>
<dbReference type="Pfam" id="PF13561">
    <property type="entry name" value="adh_short_C2"/>
    <property type="match status" value="1"/>
</dbReference>
<dbReference type="SUPFAM" id="SSF51735">
    <property type="entry name" value="NAD(P)-binding Rossmann-fold domains"/>
    <property type="match status" value="1"/>
</dbReference>
<reference evidence="4 5" key="1">
    <citation type="submission" date="2021-08" db="EMBL/GenBank/DDBJ databases">
        <authorList>
            <person name="Peeters C."/>
        </authorList>
    </citation>
    <scope>NUCLEOTIDE SEQUENCE [LARGE SCALE GENOMIC DNA]</scope>
    <source>
        <strain evidence="4 5">LMG 32289</strain>
    </source>
</reference>
<dbReference type="PRINTS" id="PR00080">
    <property type="entry name" value="SDRFAMILY"/>
</dbReference>
<keyword evidence="5" id="KW-1185">Reference proteome</keyword>
<dbReference type="Gene3D" id="3.40.50.720">
    <property type="entry name" value="NAD(P)-binding Rossmann-like Domain"/>
    <property type="match status" value="1"/>
</dbReference>
<keyword evidence="2 4" id="KW-0560">Oxidoreductase</keyword>
<dbReference type="InterPro" id="IPR036291">
    <property type="entry name" value="NAD(P)-bd_dom_sf"/>
</dbReference>
<organism evidence="4 5">
    <name type="scientific">Cupriavidus pampae</name>
    <dbReference type="NCBI Taxonomy" id="659251"/>
    <lineage>
        <taxon>Bacteria</taxon>
        <taxon>Pseudomonadati</taxon>
        <taxon>Pseudomonadota</taxon>
        <taxon>Betaproteobacteria</taxon>
        <taxon>Burkholderiales</taxon>
        <taxon>Burkholderiaceae</taxon>
        <taxon>Cupriavidus</taxon>
    </lineage>
</organism>
<gene>
    <name evidence="4" type="primary">gdhI_1</name>
    <name evidence="4" type="ORF">LMG32289_02268</name>
</gene>
<evidence type="ECO:0000256" key="2">
    <source>
        <dbReference type="ARBA" id="ARBA00023002"/>
    </source>
</evidence>
<evidence type="ECO:0000256" key="1">
    <source>
        <dbReference type="ARBA" id="ARBA00006484"/>
    </source>
</evidence>
<evidence type="ECO:0000313" key="4">
    <source>
        <dbReference type="EMBL" id="CAG9171166.1"/>
    </source>
</evidence>
<dbReference type="PRINTS" id="PR00081">
    <property type="entry name" value="GDHRDH"/>
</dbReference>
<dbReference type="NCBIfam" id="NF005559">
    <property type="entry name" value="PRK07231.1"/>
    <property type="match status" value="1"/>
</dbReference>
<dbReference type="PROSITE" id="PS00061">
    <property type="entry name" value="ADH_SHORT"/>
    <property type="match status" value="1"/>
</dbReference>
<proteinExistence type="inferred from homology"/>
<feature type="domain" description="Ketoreductase" evidence="3">
    <location>
        <begin position="6"/>
        <end position="159"/>
    </location>
</feature>
<dbReference type="EC" id="1.1.1.47" evidence="4"/>
<name>A0ABM8WUL7_9BURK</name>
<sequence length="267" mass="28264">MRLQGKTALVTGAAAGIGQAIALRFAQEGADVVIAAHRDNAEAEQAVAQIRQTGRRVFLVSGDVGKVADARAMIAAGVQAAGPLDILVNNAGVEVRAPFVDVSEADYDRVLDTNLKGPFFLTQAFVQHLQDRQPARQPGDQSGSHPAGRIINISSVHEELPFPHFTSYCASKGGLRMMMRNLAIELAPLGITVNNIAPGAIETPINRNLMSDPTELSALLRNIPLGRLGQPGDVAGLAVFLASADADYMTGTTLFVDGGLLWNYAEQ</sequence>
<accession>A0ABM8WUL7</accession>
<evidence type="ECO:0000313" key="5">
    <source>
        <dbReference type="Proteomes" id="UP000706525"/>
    </source>
</evidence>
<dbReference type="Proteomes" id="UP000706525">
    <property type="component" value="Unassembled WGS sequence"/>
</dbReference>
<dbReference type="RefSeq" id="WP_223987678.1">
    <property type="nucleotide sequence ID" value="NZ_CAJZAG010000004.1"/>
</dbReference>